<proteinExistence type="inferred from homology"/>
<dbReference type="Proteomes" id="UP000275394">
    <property type="component" value="Unassembled WGS sequence"/>
</dbReference>
<dbReference type="CDD" id="cd08422">
    <property type="entry name" value="PBP2_CrgA_like"/>
    <property type="match status" value="1"/>
</dbReference>
<dbReference type="PANTHER" id="PTHR30537">
    <property type="entry name" value="HTH-TYPE TRANSCRIPTIONAL REGULATOR"/>
    <property type="match status" value="1"/>
</dbReference>
<comment type="caution">
    <text evidence="6">The sequence shown here is derived from an EMBL/GenBank/DDBJ whole genome shotgun (WGS) entry which is preliminary data.</text>
</comment>
<accession>A0A3N2DQR3</accession>
<dbReference type="SUPFAM" id="SSF46785">
    <property type="entry name" value="Winged helix' DNA-binding domain"/>
    <property type="match status" value="1"/>
</dbReference>
<evidence type="ECO:0000256" key="4">
    <source>
        <dbReference type="ARBA" id="ARBA00023163"/>
    </source>
</evidence>
<keyword evidence="7" id="KW-1185">Reference proteome</keyword>
<dbReference type="Pfam" id="PF00126">
    <property type="entry name" value="HTH_1"/>
    <property type="match status" value="1"/>
</dbReference>
<dbReference type="PANTHER" id="PTHR30537:SF21">
    <property type="entry name" value="HTH-TYPE TRANSCRIPTIONAL REGULATOR SINR-RELATED"/>
    <property type="match status" value="1"/>
</dbReference>
<dbReference type="InterPro" id="IPR000847">
    <property type="entry name" value="LysR_HTH_N"/>
</dbReference>
<dbReference type="EMBL" id="RKHR01000004">
    <property type="protein sequence ID" value="ROS02012.1"/>
    <property type="molecule type" value="Genomic_DNA"/>
</dbReference>
<evidence type="ECO:0000256" key="2">
    <source>
        <dbReference type="ARBA" id="ARBA00023015"/>
    </source>
</evidence>
<dbReference type="PRINTS" id="PR00039">
    <property type="entry name" value="HTHLYSR"/>
</dbReference>
<dbReference type="GO" id="GO:0003700">
    <property type="term" value="F:DNA-binding transcription factor activity"/>
    <property type="evidence" value="ECO:0007669"/>
    <property type="project" value="InterPro"/>
</dbReference>
<evidence type="ECO:0000256" key="1">
    <source>
        <dbReference type="ARBA" id="ARBA00009437"/>
    </source>
</evidence>
<dbReference type="InterPro" id="IPR005119">
    <property type="entry name" value="LysR_subst-bd"/>
</dbReference>
<dbReference type="InterPro" id="IPR058163">
    <property type="entry name" value="LysR-type_TF_proteobact-type"/>
</dbReference>
<evidence type="ECO:0000256" key="3">
    <source>
        <dbReference type="ARBA" id="ARBA00023125"/>
    </source>
</evidence>
<keyword evidence="3 6" id="KW-0238">DNA-binding</keyword>
<dbReference type="InterPro" id="IPR036390">
    <property type="entry name" value="WH_DNA-bd_sf"/>
</dbReference>
<dbReference type="AlphaFoldDB" id="A0A3N2DQR3"/>
<name>A0A3N2DQR3_9GAMM</name>
<comment type="similarity">
    <text evidence="1">Belongs to the LysR transcriptional regulatory family.</text>
</comment>
<dbReference type="SUPFAM" id="SSF53850">
    <property type="entry name" value="Periplasmic binding protein-like II"/>
    <property type="match status" value="1"/>
</dbReference>
<dbReference type="PROSITE" id="PS50931">
    <property type="entry name" value="HTH_LYSR"/>
    <property type="match status" value="1"/>
</dbReference>
<keyword evidence="4" id="KW-0804">Transcription</keyword>
<organism evidence="6 7">
    <name type="scientific">Sinobacterium caligoides</name>
    <dbReference type="NCBI Taxonomy" id="933926"/>
    <lineage>
        <taxon>Bacteria</taxon>
        <taxon>Pseudomonadati</taxon>
        <taxon>Pseudomonadota</taxon>
        <taxon>Gammaproteobacteria</taxon>
        <taxon>Cellvibrionales</taxon>
        <taxon>Spongiibacteraceae</taxon>
        <taxon>Sinobacterium</taxon>
    </lineage>
</organism>
<protein>
    <submittedName>
        <fullName evidence="6">DNA-binding transcriptional LysR family regulator</fullName>
    </submittedName>
</protein>
<dbReference type="InterPro" id="IPR036388">
    <property type="entry name" value="WH-like_DNA-bd_sf"/>
</dbReference>
<dbReference type="Gene3D" id="3.40.190.290">
    <property type="match status" value="1"/>
</dbReference>
<dbReference type="FunFam" id="1.10.10.10:FF:000001">
    <property type="entry name" value="LysR family transcriptional regulator"/>
    <property type="match status" value="1"/>
</dbReference>
<evidence type="ECO:0000259" key="5">
    <source>
        <dbReference type="PROSITE" id="PS50931"/>
    </source>
</evidence>
<sequence>MQNLSRLAVFTNVAQHGSFSGAANALNISKSSVSKQVTALEEHLGIRLFLRGPRHVQLTDEGRALLQHGETITAEYAQVLDLAASLKGTPSGTVSVSMPRVFGFSVVKKYLGDFLAQYPQLKLRHGISQNNSQQLSRGDDTDITIVVGEQPDSSLICRRIASLHTSLYASREYLQQHQAPRRPSDLQQHNCLPVDYPNIDNFRLWRLIEQQQAVEVEVDGNLIMTDVTQVIELVQEGYGISMLPDYAVREAVAAGELVQLLPQYHGPNIPAYLIYSERRHLSPKLRVTIDFLTDCFRTEGLLED</sequence>
<dbReference type="Gene3D" id="1.10.10.10">
    <property type="entry name" value="Winged helix-like DNA-binding domain superfamily/Winged helix DNA-binding domain"/>
    <property type="match status" value="1"/>
</dbReference>
<dbReference type="GO" id="GO:0006351">
    <property type="term" value="P:DNA-templated transcription"/>
    <property type="evidence" value="ECO:0007669"/>
    <property type="project" value="TreeGrafter"/>
</dbReference>
<keyword evidence="2" id="KW-0805">Transcription regulation</keyword>
<evidence type="ECO:0000313" key="7">
    <source>
        <dbReference type="Proteomes" id="UP000275394"/>
    </source>
</evidence>
<gene>
    <name evidence="6" type="ORF">EDC56_2461</name>
</gene>
<dbReference type="GO" id="GO:0043565">
    <property type="term" value="F:sequence-specific DNA binding"/>
    <property type="evidence" value="ECO:0007669"/>
    <property type="project" value="TreeGrafter"/>
</dbReference>
<dbReference type="RefSeq" id="WP_123712750.1">
    <property type="nucleotide sequence ID" value="NZ_RKHR01000004.1"/>
</dbReference>
<evidence type="ECO:0000313" key="6">
    <source>
        <dbReference type="EMBL" id="ROS02012.1"/>
    </source>
</evidence>
<reference evidence="6 7" key="1">
    <citation type="submission" date="2018-11" db="EMBL/GenBank/DDBJ databases">
        <title>Genomic Encyclopedia of Type Strains, Phase IV (KMG-IV): sequencing the most valuable type-strain genomes for metagenomic binning, comparative biology and taxonomic classification.</title>
        <authorList>
            <person name="Goeker M."/>
        </authorList>
    </citation>
    <scope>NUCLEOTIDE SEQUENCE [LARGE SCALE GENOMIC DNA]</scope>
    <source>
        <strain evidence="6 7">DSM 100316</strain>
    </source>
</reference>
<feature type="domain" description="HTH lysR-type" evidence="5">
    <location>
        <begin position="1"/>
        <end position="59"/>
    </location>
</feature>
<dbReference type="OrthoDB" id="9786526at2"/>
<dbReference type="Pfam" id="PF03466">
    <property type="entry name" value="LysR_substrate"/>
    <property type="match status" value="1"/>
</dbReference>